<keyword evidence="5 6" id="KW-0472">Membrane</keyword>
<proteinExistence type="predicted"/>
<evidence type="ECO:0000256" key="4">
    <source>
        <dbReference type="ARBA" id="ARBA00022989"/>
    </source>
</evidence>
<gene>
    <name evidence="7" type="ORF">DT23_13420</name>
</gene>
<feature type="transmembrane region" description="Helical" evidence="6">
    <location>
        <begin position="255"/>
        <end position="276"/>
    </location>
</feature>
<dbReference type="AlphaFoldDB" id="A0A074KFJ2"/>
<keyword evidence="4 6" id="KW-1133">Transmembrane helix</keyword>
<dbReference type="PANTHER" id="PTHR40277:SF1">
    <property type="entry name" value="BLL5419 PROTEIN"/>
    <property type="match status" value="1"/>
</dbReference>
<comment type="caution">
    <text evidence="7">The sequence shown here is derived from an EMBL/GenBank/DDBJ whole genome shotgun (WGS) entry which is preliminary data.</text>
</comment>
<dbReference type="InterPro" id="IPR022791">
    <property type="entry name" value="L-PG_synthase/AglD"/>
</dbReference>
<keyword evidence="2" id="KW-1003">Cell membrane</keyword>
<evidence type="ECO:0000256" key="5">
    <source>
        <dbReference type="ARBA" id="ARBA00023136"/>
    </source>
</evidence>
<protein>
    <submittedName>
        <fullName evidence="7">Uncharacterized protein</fullName>
    </submittedName>
</protein>
<feature type="transmembrane region" description="Helical" evidence="6">
    <location>
        <begin position="183"/>
        <end position="204"/>
    </location>
</feature>
<dbReference type="Proteomes" id="UP000027471">
    <property type="component" value="Unassembled WGS sequence"/>
</dbReference>
<dbReference type="Pfam" id="PF03706">
    <property type="entry name" value="LPG_synthase_TM"/>
    <property type="match status" value="1"/>
</dbReference>
<dbReference type="EMBL" id="AUNB01000019">
    <property type="protein sequence ID" value="KEO60332.1"/>
    <property type="molecule type" value="Genomic_DNA"/>
</dbReference>
<evidence type="ECO:0000313" key="7">
    <source>
        <dbReference type="EMBL" id="KEO60332.1"/>
    </source>
</evidence>
<evidence type="ECO:0000313" key="8">
    <source>
        <dbReference type="Proteomes" id="UP000027471"/>
    </source>
</evidence>
<dbReference type="PANTHER" id="PTHR40277">
    <property type="entry name" value="BLL5419 PROTEIN"/>
    <property type="match status" value="1"/>
</dbReference>
<name>A0A074KFJ2_9RHOB</name>
<evidence type="ECO:0000256" key="6">
    <source>
        <dbReference type="SAM" id="Phobius"/>
    </source>
</evidence>
<keyword evidence="8" id="KW-1185">Reference proteome</keyword>
<organism evidence="7 8">
    <name type="scientific">Thioclava indica</name>
    <dbReference type="NCBI Taxonomy" id="1353528"/>
    <lineage>
        <taxon>Bacteria</taxon>
        <taxon>Pseudomonadati</taxon>
        <taxon>Pseudomonadota</taxon>
        <taxon>Alphaproteobacteria</taxon>
        <taxon>Rhodobacterales</taxon>
        <taxon>Paracoccaceae</taxon>
        <taxon>Thioclava</taxon>
    </lineage>
</organism>
<evidence type="ECO:0000256" key="3">
    <source>
        <dbReference type="ARBA" id="ARBA00022692"/>
    </source>
</evidence>
<dbReference type="STRING" id="1353528.DT23_13420"/>
<dbReference type="OrthoDB" id="9126302at2"/>
<feature type="transmembrane region" description="Helical" evidence="6">
    <location>
        <begin position="210"/>
        <end position="235"/>
    </location>
</feature>
<evidence type="ECO:0000256" key="1">
    <source>
        <dbReference type="ARBA" id="ARBA00004651"/>
    </source>
</evidence>
<accession>A0A074KFJ2</accession>
<sequence length="286" mass="29423">MIGLALRAGAALVLLALVWHFANGRAALDRLAQADWRWLAAAVLAVNLQTVLSAQRWRLTAGALGQRIGRGHATGEYYLAQLVNQTLPGGVLGDASRAVRARHSADLLRSGQAVVIERLAGQIALGAVLLPALVVTGHGLWALGIVAVVAVGTGVAGALPKLRALVRPLQQALLGRAVRNRQIALGLSIVVCNLASFAFCAYAIGAALPLSAIVTLVPLILSAMLVPLSIAGWGWREGAAAALFPLAGAAPEAGLAASAAFGAVLLISALPGLTWLTRRQEITGTR</sequence>
<dbReference type="GO" id="GO:0005886">
    <property type="term" value="C:plasma membrane"/>
    <property type="evidence" value="ECO:0007669"/>
    <property type="project" value="UniProtKB-SubCell"/>
</dbReference>
<dbReference type="eggNOG" id="COG0392">
    <property type="taxonomic scope" value="Bacteria"/>
</dbReference>
<reference evidence="7 8" key="1">
    <citation type="journal article" date="2015" name="Antonie Van Leeuwenhoek">
        <title>Thioclava indica sp. nov., isolated from surface seawater of the Indian Ocean.</title>
        <authorList>
            <person name="Liu Y."/>
            <person name="Lai Q."/>
            <person name="Du J."/>
            <person name="Xu H."/>
            <person name="Jiang L."/>
            <person name="Shao Z."/>
        </authorList>
    </citation>
    <scope>NUCLEOTIDE SEQUENCE [LARGE SCALE GENOMIC DNA]</scope>
    <source>
        <strain evidence="7 8">DT23-4</strain>
    </source>
</reference>
<evidence type="ECO:0000256" key="2">
    <source>
        <dbReference type="ARBA" id="ARBA00022475"/>
    </source>
</evidence>
<keyword evidence="3 6" id="KW-0812">Transmembrane</keyword>
<comment type="subcellular location">
    <subcellularLocation>
        <location evidence="1">Cell membrane</location>
        <topology evidence="1">Multi-pass membrane protein</topology>
    </subcellularLocation>
</comment>
<dbReference type="RefSeq" id="WP_038130128.1">
    <property type="nucleotide sequence ID" value="NZ_AUNB01000019.1"/>
</dbReference>